<dbReference type="FunFam" id="3.40.30.10:FF:000123">
    <property type="entry name" value="Glutathione transferase o1"/>
    <property type="match status" value="1"/>
</dbReference>
<dbReference type="Gene3D" id="1.20.1050.10">
    <property type="match status" value="1"/>
</dbReference>
<dbReference type="Gene3D" id="3.40.30.10">
    <property type="entry name" value="Glutaredoxin"/>
    <property type="match status" value="1"/>
</dbReference>
<feature type="domain" description="GST C-terminal" evidence="3">
    <location>
        <begin position="91"/>
        <end position="219"/>
    </location>
</feature>
<dbReference type="InterPro" id="IPR036282">
    <property type="entry name" value="Glutathione-S-Trfase_C_sf"/>
</dbReference>
<dbReference type="GO" id="GO:0005737">
    <property type="term" value="C:cytoplasm"/>
    <property type="evidence" value="ECO:0007669"/>
    <property type="project" value="InterPro"/>
</dbReference>
<evidence type="ECO:0000313" key="4">
    <source>
        <dbReference type="EMBL" id="PVU85951.1"/>
    </source>
</evidence>
<evidence type="ECO:0000256" key="1">
    <source>
        <dbReference type="ARBA" id="ARBA00023002"/>
    </source>
</evidence>
<keyword evidence="5" id="KW-1185">Reference proteome</keyword>
<dbReference type="STRING" id="61424.A0A2T9Y0T6"/>
<dbReference type="SFLD" id="SFLDG00358">
    <property type="entry name" value="Main_(cytGST)"/>
    <property type="match status" value="1"/>
</dbReference>
<dbReference type="PANTHER" id="PTHR43968">
    <property type="match status" value="1"/>
</dbReference>
<dbReference type="GO" id="GO:0004364">
    <property type="term" value="F:glutathione transferase activity"/>
    <property type="evidence" value="ECO:0007669"/>
    <property type="project" value="InterPro"/>
</dbReference>
<keyword evidence="1" id="KW-0560">Oxidoreductase</keyword>
<dbReference type="SFLD" id="SFLDS00019">
    <property type="entry name" value="Glutathione_Transferase_(cytos"/>
    <property type="match status" value="1"/>
</dbReference>
<dbReference type="AlphaFoldDB" id="A0A2T9Y0T6"/>
<proteinExistence type="predicted"/>
<feature type="domain" description="GST N-terminal" evidence="2">
    <location>
        <begin position="7"/>
        <end position="86"/>
    </location>
</feature>
<dbReference type="InterPro" id="IPR036249">
    <property type="entry name" value="Thioredoxin-like_sf"/>
</dbReference>
<dbReference type="Pfam" id="PF13410">
    <property type="entry name" value="GST_C_2"/>
    <property type="match status" value="1"/>
</dbReference>
<dbReference type="Proteomes" id="UP000245699">
    <property type="component" value="Unassembled WGS sequence"/>
</dbReference>
<reference evidence="4 5" key="1">
    <citation type="journal article" date="2018" name="MBio">
        <title>Comparative Genomics Reveals the Core Gene Toolbox for the Fungus-Insect Symbiosis.</title>
        <authorList>
            <person name="Wang Y."/>
            <person name="Stata M."/>
            <person name="Wang W."/>
            <person name="Stajich J.E."/>
            <person name="White M.M."/>
            <person name="Moncalvo J.M."/>
        </authorList>
    </citation>
    <scope>NUCLEOTIDE SEQUENCE [LARGE SCALE GENOMIC DNA]</scope>
    <source>
        <strain evidence="4 5">AUS-77-4</strain>
    </source>
</reference>
<protein>
    <recommendedName>
        <fullName evidence="6">GST N-terminal domain-containing protein</fullName>
    </recommendedName>
</protein>
<name>A0A2T9Y0T6_9FUNG</name>
<dbReference type="OrthoDB" id="202840at2759"/>
<dbReference type="InterPro" id="IPR050983">
    <property type="entry name" value="GST_Omega/HSP26"/>
</dbReference>
<evidence type="ECO:0000313" key="5">
    <source>
        <dbReference type="Proteomes" id="UP000245699"/>
    </source>
</evidence>
<dbReference type="GO" id="GO:0045174">
    <property type="term" value="F:glutathione dehydrogenase (ascorbate) activity"/>
    <property type="evidence" value="ECO:0007669"/>
    <property type="project" value="UniProtKB-ARBA"/>
</dbReference>
<dbReference type="PANTHER" id="PTHR43968:SF6">
    <property type="entry name" value="GLUTATHIONE S-TRANSFERASE OMEGA"/>
    <property type="match status" value="1"/>
</dbReference>
<dbReference type="InterPro" id="IPR005442">
    <property type="entry name" value="GST_omega"/>
</dbReference>
<dbReference type="InterPro" id="IPR010987">
    <property type="entry name" value="Glutathione-S-Trfase_C-like"/>
</dbReference>
<dbReference type="InterPro" id="IPR040079">
    <property type="entry name" value="Glutathione_S-Trfase"/>
</dbReference>
<dbReference type="Pfam" id="PF13409">
    <property type="entry name" value="GST_N_2"/>
    <property type="match status" value="1"/>
</dbReference>
<gene>
    <name evidence="4" type="ORF">BB559_006755</name>
</gene>
<accession>A0A2T9Y0T6</accession>
<comment type="caution">
    <text evidence="4">The sequence shown here is derived from an EMBL/GenBank/DDBJ whole genome shotgun (WGS) entry which is preliminary data.</text>
</comment>
<evidence type="ECO:0008006" key="6">
    <source>
        <dbReference type="Google" id="ProtNLM"/>
    </source>
</evidence>
<dbReference type="InterPro" id="IPR004045">
    <property type="entry name" value="Glutathione_S-Trfase_N"/>
</dbReference>
<evidence type="ECO:0000259" key="3">
    <source>
        <dbReference type="PROSITE" id="PS50405"/>
    </source>
</evidence>
<evidence type="ECO:0000259" key="2">
    <source>
        <dbReference type="PROSITE" id="PS50404"/>
    </source>
</evidence>
<dbReference type="EMBL" id="MBFT01001001">
    <property type="protein sequence ID" value="PVU85951.1"/>
    <property type="molecule type" value="Genomic_DNA"/>
</dbReference>
<organism evidence="4 5">
    <name type="scientific">Furculomyces boomerangus</name>
    <dbReference type="NCBI Taxonomy" id="61424"/>
    <lineage>
        <taxon>Eukaryota</taxon>
        <taxon>Fungi</taxon>
        <taxon>Fungi incertae sedis</taxon>
        <taxon>Zoopagomycota</taxon>
        <taxon>Kickxellomycotina</taxon>
        <taxon>Harpellomycetes</taxon>
        <taxon>Harpellales</taxon>
        <taxon>Harpellaceae</taxon>
        <taxon>Furculomyces</taxon>
    </lineage>
</organism>
<dbReference type="PRINTS" id="PR01625">
    <property type="entry name" value="GSTRNSFRASEO"/>
</dbReference>
<dbReference type="PROSITE" id="PS50405">
    <property type="entry name" value="GST_CTER"/>
    <property type="match status" value="1"/>
</dbReference>
<dbReference type="PROSITE" id="PS50404">
    <property type="entry name" value="GST_NTER"/>
    <property type="match status" value="1"/>
</dbReference>
<sequence length="225" mass="26009">MYPFNPNKPTLYTSKICPFAHRVVTCLAETGVDYETSYIDLNNKPEWYPLVNPASKVPAMRLPNGEILVESLIIAEYLCDLYPKFGLMPESPLDRYKVRIFIDYFGSNLLSSPYVLLRNGDNEDKHAKLEEIVKNLLELNRRLVECSPEGPFFLGERFTLADIATFPFIERLYMATKMFGLSIDNIPGLERFYQWTDAVRNRPSYKSTVASYDELVTAYQKYLPK</sequence>
<dbReference type="SUPFAM" id="SSF47616">
    <property type="entry name" value="GST C-terminal domain-like"/>
    <property type="match status" value="1"/>
</dbReference>
<dbReference type="SUPFAM" id="SSF52833">
    <property type="entry name" value="Thioredoxin-like"/>
    <property type="match status" value="1"/>
</dbReference>